<dbReference type="PANTHER" id="PTHR30627:SF1">
    <property type="entry name" value="PEPTIDOGLYCAN D,D-TRANSPEPTIDASE FTSI"/>
    <property type="match status" value="1"/>
</dbReference>
<dbReference type="GO" id="GO:0005886">
    <property type="term" value="C:plasma membrane"/>
    <property type="evidence" value="ECO:0007669"/>
    <property type="project" value="TreeGrafter"/>
</dbReference>
<evidence type="ECO:0000256" key="4">
    <source>
        <dbReference type="SAM" id="MobiDB-lite"/>
    </source>
</evidence>
<feature type="domain" description="Penicillin-binding protein transpeptidase" evidence="5">
    <location>
        <begin position="267"/>
        <end position="622"/>
    </location>
</feature>
<dbReference type="EMBL" id="JAJEPV010000004">
    <property type="protein sequence ID" value="MCC2118485.1"/>
    <property type="molecule type" value="Genomic_DNA"/>
</dbReference>
<dbReference type="PANTHER" id="PTHR30627">
    <property type="entry name" value="PEPTIDOGLYCAN D,D-TRANSPEPTIDASE"/>
    <property type="match status" value="1"/>
</dbReference>
<gene>
    <name evidence="7" type="ORF">LKD75_02575</name>
</gene>
<feature type="domain" description="Penicillin-binding protein dimerisation" evidence="6">
    <location>
        <begin position="64"/>
        <end position="218"/>
    </location>
</feature>
<evidence type="ECO:0000256" key="3">
    <source>
        <dbReference type="ARBA" id="ARBA00023136"/>
    </source>
</evidence>
<sequence length="753" mass="82793">MKEQKPKKFSIKMQKKLLCLYALIILAFILLSVRLSWIVKADGATYEKQVLSQQKYDSVTLPFRRGDIVDTKGTKLAVSEKVYNLVIDSYVMLSRETYLEPTMEALSANFPDLDMTAVRQYVISHPDSSWYVPLRRLTYDQISGFQAAALEDSKIKGIWFQEEYKRVYPNGSLAADVIGFSRSDNEGQYGLEEYYNDVLNGTTGREYGYLNDDANLERTIKPAVDGNTIHSTIDANIQGIVEKYLKQFNEEHKDAVHPGNGAENVGCIIMEVNTGNILAMASYPTYDLNDTRNTDALLGSRKIEMVTNANGYDVLTKTDTYFTQEDIDALTDDELLDNLNYLWKNYCISTTYEPGSTAKPFTVAAALESGAITGNEHYQCNGSLEVGGHTIKCHSYRSGGEGDVSVQDSIAWSCNVALMKIAATLGKEEFAKFQQTFNFGLKTNVDLAGEARTASLLFPVDQMGSADLATNSFGQNFNVTMIQMITGFCSLINGGYYYEPHMVDKITNSSGATVQNIEPRVLRQTISESTSAKIRQYCRATVMEEGGDRRTGRTARPAGYAIGGKTGTAETIPRKNGEYVVSFMGYAPADDPQIAIYVVVDRVNASPQDDAKFATGIVRNVLTEVLPYLNIFMTEELSEKEIQELAEKQIEITNQYTQKPEDVEDQNNGDGTGDGQTGDDQTGSGDGTGDAQGGDNTTPSEDWRNYPVDPATGYLVSPIDGGLIDPVTGADVGGDDSLGDSPVNNNLLNQQNE</sequence>
<comment type="subcellular location">
    <subcellularLocation>
        <location evidence="1">Membrane</location>
    </subcellularLocation>
</comment>
<dbReference type="Pfam" id="PF03717">
    <property type="entry name" value="PBP_dimer"/>
    <property type="match status" value="1"/>
</dbReference>
<dbReference type="GO" id="GO:0008658">
    <property type="term" value="F:penicillin binding"/>
    <property type="evidence" value="ECO:0007669"/>
    <property type="project" value="InterPro"/>
</dbReference>
<comment type="caution">
    <text evidence="7">The sequence shown here is derived from an EMBL/GenBank/DDBJ whole genome shotgun (WGS) entry which is preliminary data.</text>
</comment>
<dbReference type="Gene3D" id="3.40.710.10">
    <property type="entry name" value="DD-peptidase/beta-lactamase superfamily"/>
    <property type="match status" value="1"/>
</dbReference>
<dbReference type="InterPro" id="IPR036138">
    <property type="entry name" value="PBP_dimer_sf"/>
</dbReference>
<reference evidence="7 8" key="1">
    <citation type="submission" date="2021-10" db="EMBL/GenBank/DDBJ databases">
        <title>Anaerobic single-cell dispensing facilitates the cultivation of human gut bacteria.</title>
        <authorList>
            <person name="Afrizal A."/>
        </authorList>
    </citation>
    <scope>NUCLEOTIDE SEQUENCE [LARGE SCALE GENOMIC DNA]</scope>
    <source>
        <strain evidence="7 8">CLA-AA-H273</strain>
    </source>
</reference>
<dbReference type="Pfam" id="PF00905">
    <property type="entry name" value="Transpeptidase"/>
    <property type="match status" value="1"/>
</dbReference>
<evidence type="ECO:0000313" key="7">
    <source>
        <dbReference type="EMBL" id="MCC2118485.1"/>
    </source>
</evidence>
<dbReference type="InterPro" id="IPR005311">
    <property type="entry name" value="PBP_dimer"/>
</dbReference>
<proteinExistence type="inferred from homology"/>
<feature type="region of interest" description="Disordered" evidence="4">
    <location>
        <begin position="654"/>
        <end position="753"/>
    </location>
</feature>
<dbReference type="InterPro" id="IPR050515">
    <property type="entry name" value="Beta-lactam/transpept"/>
</dbReference>
<dbReference type="Proteomes" id="UP001197795">
    <property type="component" value="Unassembled WGS sequence"/>
</dbReference>
<evidence type="ECO:0000256" key="2">
    <source>
        <dbReference type="ARBA" id="ARBA00007171"/>
    </source>
</evidence>
<feature type="compositionally biased region" description="Polar residues" evidence="4">
    <location>
        <begin position="742"/>
        <end position="753"/>
    </location>
</feature>
<evidence type="ECO:0000313" key="8">
    <source>
        <dbReference type="Proteomes" id="UP001197795"/>
    </source>
</evidence>
<dbReference type="Gene3D" id="3.90.1310.10">
    <property type="entry name" value="Penicillin-binding protein 2a (Domain 2)"/>
    <property type="match status" value="1"/>
</dbReference>
<comment type="similarity">
    <text evidence="2">Belongs to the transpeptidase family.</text>
</comment>
<evidence type="ECO:0000259" key="5">
    <source>
        <dbReference type="Pfam" id="PF00905"/>
    </source>
</evidence>
<dbReference type="SUPFAM" id="SSF56519">
    <property type="entry name" value="Penicillin binding protein dimerisation domain"/>
    <property type="match status" value="1"/>
</dbReference>
<protein>
    <submittedName>
        <fullName evidence="7">Penicillin-binding protein 2</fullName>
    </submittedName>
</protein>
<dbReference type="RefSeq" id="WP_227732263.1">
    <property type="nucleotide sequence ID" value="NZ_JAJEPV010000004.1"/>
</dbReference>
<dbReference type="GO" id="GO:0071555">
    <property type="term" value="P:cell wall organization"/>
    <property type="evidence" value="ECO:0007669"/>
    <property type="project" value="TreeGrafter"/>
</dbReference>
<keyword evidence="8" id="KW-1185">Reference proteome</keyword>
<keyword evidence="3" id="KW-0472">Membrane</keyword>
<accession>A0AAE3D796</accession>
<dbReference type="InterPro" id="IPR012338">
    <property type="entry name" value="Beta-lactam/transpept-like"/>
</dbReference>
<evidence type="ECO:0000256" key="1">
    <source>
        <dbReference type="ARBA" id="ARBA00004370"/>
    </source>
</evidence>
<dbReference type="AlphaFoldDB" id="A0AAE3D796"/>
<evidence type="ECO:0000259" key="6">
    <source>
        <dbReference type="Pfam" id="PF03717"/>
    </source>
</evidence>
<dbReference type="InterPro" id="IPR001460">
    <property type="entry name" value="PCN-bd_Tpept"/>
</dbReference>
<name>A0AAE3D796_9FIRM</name>
<dbReference type="SUPFAM" id="SSF56601">
    <property type="entry name" value="beta-lactamase/transpeptidase-like"/>
    <property type="match status" value="1"/>
</dbReference>
<organism evidence="7 8">
    <name type="scientific">Waltera acetigignens</name>
    <dbReference type="NCBI Taxonomy" id="2981769"/>
    <lineage>
        <taxon>Bacteria</taxon>
        <taxon>Bacillati</taxon>
        <taxon>Bacillota</taxon>
        <taxon>Clostridia</taxon>
        <taxon>Lachnospirales</taxon>
        <taxon>Lachnospiraceae</taxon>
        <taxon>Waltera</taxon>
    </lineage>
</organism>